<organism evidence="1 2">
    <name type="scientific">Mariniradius saccharolyticus AK6</name>
    <dbReference type="NCBI Taxonomy" id="1239962"/>
    <lineage>
        <taxon>Bacteria</taxon>
        <taxon>Pseudomonadati</taxon>
        <taxon>Bacteroidota</taxon>
        <taxon>Cytophagia</taxon>
        <taxon>Cytophagales</taxon>
        <taxon>Cyclobacteriaceae</taxon>
        <taxon>Mariniradius</taxon>
    </lineage>
</organism>
<protein>
    <submittedName>
        <fullName evidence="1">Uncharacterized protein</fullName>
    </submittedName>
</protein>
<dbReference type="EMBL" id="AMZY02000007">
    <property type="protein sequence ID" value="EMS34055.1"/>
    <property type="molecule type" value="Genomic_DNA"/>
</dbReference>
<dbReference type="Proteomes" id="UP000010953">
    <property type="component" value="Unassembled WGS sequence"/>
</dbReference>
<dbReference type="RefSeq" id="WP_008625274.1">
    <property type="nucleotide sequence ID" value="NZ_AMZY02000007.1"/>
</dbReference>
<dbReference type="InParanoid" id="M7X9G0"/>
<name>M7X9G0_9BACT</name>
<gene>
    <name evidence="1" type="ORF">C943_03871</name>
</gene>
<accession>M7X9G0</accession>
<sequence length="64" mass="7550">MLKKRCVIYPKDVMVLTGRSQRYSQALLCKIRKLCKKDPDQFVTLTEFSRFSGIPEDDIERLLQ</sequence>
<proteinExistence type="predicted"/>
<evidence type="ECO:0000313" key="1">
    <source>
        <dbReference type="EMBL" id="EMS34055.1"/>
    </source>
</evidence>
<keyword evidence="2" id="KW-1185">Reference proteome</keyword>
<comment type="caution">
    <text evidence="1">The sequence shown here is derived from an EMBL/GenBank/DDBJ whole genome shotgun (WGS) entry which is preliminary data.</text>
</comment>
<evidence type="ECO:0000313" key="2">
    <source>
        <dbReference type="Proteomes" id="UP000010953"/>
    </source>
</evidence>
<reference evidence="1" key="1">
    <citation type="submission" date="2013-01" db="EMBL/GenBank/DDBJ databases">
        <title>Genome assembly of Mariniradius saccharolyticus AK6.</title>
        <authorList>
            <person name="Vaidya B."/>
            <person name="Khatri I."/>
            <person name="Tanuku N.R.S."/>
            <person name="Subramanian S."/>
            <person name="Pinnaka A."/>
        </authorList>
    </citation>
    <scope>NUCLEOTIDE SEQUENCE [LARGE SCALE GENOMIC DNA]</scope>
    <source>
        <strain evidence="1">AK6</strain>
    </source>
</reference>
<dbReference type="OrthoDB" id="711499at2"/>
<dbReference type="STRING" id="1239962.C943_03871"/>
<dbReference type="AlphaFoldDB" id="M7X9G0"/>